<dbReference type="EMBL" id="DABGYN010000018">
    <property type="protein sequence ID" value="HAJ0835132.1"/>
    <property type="molecule type" value="Genomic_DNA"/>
</dbReference>
<evidence type="ECO:0000313" key="7">
    <source>
        <dbReference type="Proteomes" id="UP000533482"/>
    </source>
</evidence>
<evidence type="ECO:0000313" key="6">
    <source>
        <dbReference type="Proteomes" id="UP000486847"/>
    </source>
</evidence>
<proteinExistence type="predicted"/>
<dbReference type="AlphaFoldDB" id="A0A3L4ALI1"/>
<reference evidence="4 6" key="4">
    <citation type="submission" date="2019-10" db="EMBL/GenBank/DDBJ databases">
        <title>Comparative genomic analysis of antimicrobial resistant Escherichia coli of diverse origin.</title>
        <authorList>
            <person name="Ghatak S."/>
            <person name="Milton A.P."/>
            <person name="Rhetso K."/>
            <person name="Purkait D."/>
            <person name="Das S."/>
            <person name="Puro K.-U."/>
            <person name="Shakuntala I."/>
            <person name="Sen A."/>
            <person name="Sanjukta R."/>
            <person name="Priya G.B."/>
            <person name="Mawlong M."/>
            <person name="Lyngdoh V."/>
            <person name="Rynghang J."/>
            <person name="Mawphlang B.L."/>
        </authorList>
    </citation>
    <scope>NUCLEOTIDE SEQUENCE [LARGE SCALE GENOMIC DNA]</scope>
    <source>
        <strain evidence="4 6">SE161</strain>
    </source>
</reference>
<dbReference type="EMBL" id="AASOHJ010000004">
    <property type="protein sequence ID" value="EFE8672427.1"/>
    <property type="molecule type" value="Genomic_DNA"/>
</dbReference>
<comment type="caution">
    <text evidence="3">The sequence shown here is derived from an EMBL/GenBank/DDBJ whole genome shotgun (WGS) entry which is preliminary data.</text>
</comment>
<evidence type="ECO:0000313" key="1">
    <source>
        <dbReference type="EMBL" id="EFE8672427.1"/>
    </source>
</evidence>
<evidence type="ECO:0000313" key="5">
    <source>
        <dbReference type="Proteomes" id="UP000272336"/>
    </source>
</evidence>
<organism evidence="3 5">
    <name type="scientific">Escherichia coli</name>
    <dbReference type="NCBI Taxonomy" id="562"/>
    <lineage>
        <taxon>Bacteria</taxon>
        <taxon>Pseudomonadati</taxon>
        <taxon>Pseudomonadota</taxon>
        <taxon>Gammaproteobacteria</taxon>
        <taxon>Enterobacterales</taxon>
        <taxon>Enterobacteriaceae</taxon>
        <taxon>Escherichia</taxon>
    </lineage>
</organism>
<accession>A0A3L4ALI1</accession>
<reference evidence="2" key="1">
    <citation type="journal article" date="2018" name="Genome Biol.">
        <title>SKESA: strategic k-mer extension for scrupulous assemblies.</title>
        <authorList>
            <person name="Souvorov A."/>
            <person name="Agarwala R."/>
            <person name="Lipman D.J."/>
        </authorList>
    </citation>
    <scope>NUCLEOTIDE SEQUENCE [LARGE SCALE GENOMIC DNA]</scope>
    <source>
        <strain evidence="2">EC00618</strain>
    </source>
</reference>
<dbReference type="Proteomes" id="UP000272336">
    <property type="component" value="Unassembled WGS sequence"/>
</dbReference>
<evidence type="ECO:0000313" key="2">
    <source>
        <dbReference type="EMBL" id="HAJ0835132.1"/>
    </source>
</evidence>
<sequence>MFILPPCEEGTTIQIVWVWSGSPRVDRNIVLGLHLSRPQSKPETGKLQAPAVILPFLSKITVYLYSKSCFGLLNPHLIN</sequence>
<evidence type="ECO:0000313" key="3">
    <source>
        <dbReference type="EMBL" id="MGE16289.1"/>
    </source>
</evidence>
<dbReference type="Proteomes" id="UP000533482">
    <property type="component" value="Unassembled WGS sequence"/>
</dbReference>
<dbReference type="EMBL" id="WCEW01000014">
    <property type="protein sequence ID" value="MTE89936.1"/>
    <property type="molecule type" value="Genomic_DNA"/>
</dbReference>
<gene>
    <name evidence="3" type="ORF">D9D43_22420</name>
    <name evidence="1" type="ORF">F7N46_04615</name>
    <name evidence="4" type="ORF">F9B07_14020</name>
    <name evidence="2" type="ORF">HL563_15510</name>
</gene>
<protein>
    <submittedName>
        <fullName evidence="3">Uncharacterized protein</fullName>
    </submittedName>
</protein>
<reference evidence="3 5" key="2">
    <citation type="submission" date="2018-10" db="EMBL/GenBank/DDBJ databases">
        <authorList>
            <consortium name="NARMS: The National Antimicrobial Resistance Monitoring System"/>
        </authorList>
    </citation>
    <scope>NUCLEOTIDE SEQUENCE [LARGE SCALE GENOMIC DNA]</scope>
    <source>
        <strain evidence="3 5">CVM N17EC0060</strain>
        <strain evidence="1 7">FSIS11923834</strain>
    </source>
</reference>
<evidence type="ECO:0000313" key="4">
    <source>
        <dbReference type="EMBL" id="MTE89936.1"/>
    </source>
</evidence>
<dbReference type="Proteomes" id="UP000486847">
    <property type="component" value="Unassembled WGS sequence"/>
</dbReference>
<reference evidence="2" key="3">
    <citation type="submission" date="2019-09" db="EMBL/GenBank/DDBJ databases">
        <authorList>
            <consortium name="NCBI Pathogen Detection Project"/>
        </authorList>
    </citation>
    <scope>NUCLEOTIDE SEQUENCE</scope>
    <source>
        <strain evidence="2">EC00618</strain>
    </source>
</reference>
<name>A0A3L4ALI1_ECOLX</name>
<dbReference type="EMBL" id="RNLZ01000058">
    <property type="protein sequence ID" value="MGE16289.1"/>
    <property type="molecule type" value="Genomic_DNA"/>
</dbReference>